<gene>
    <name evidence="1" type="ORF">CLIB1444_06S00144</name>
</gene>
<evidence type="ECO:0000313" key="1">
    <source>
        <dbReference type="EMBL" id="CAH6721349.1"/>
    </source>
</evidence>
<evidence type="ECO:0000313" key="2">
    <source>
        <dbReference type="Proteomes" id="UP001152531"/>
    </source>
</evidence>
<accession>A0ACA9Y9B7</accession>
<reference evidence="1" key="1">
    <citation type="submission" date="2022-06" db="EMBL/GenBank/DDBJ databases">
        <authorList>
            <person name="Legras J.-L."/>
            <person name="Devillers H."/>
            <person name="Grondin C."/>
        </authorList>
    </citation>
    <scope>NUCLEOTIDE SEQUENCE</scope>
    <source>
        <strain evidence="1">CLIB 1444</strain>
    </source>
</reference>
<proteinExistence type="predicted"/>
<dbReference type="Proteomes" id="UP001152531">
    <property type="component" value="Unassembled WGS sequence"/>
</dbReference>
<organism evidence="1 2">
    <name type="scientific">[Candida] jaroonii</name>
    <dbReference type="NCBI Taxonomy" id="467808"/>
    <lineage>
        <taxon>Eukaryota</taxon>
        <taxon>Fungi</taxon>
        <taxon>Dikarya</taxon>
        <taxon>Ascomycota</taxon>
        <taxon>Saccharomycotina</taxon>
        <taxon>Pichiomycetes</taxon>
        <taxon>Debaryomycetaceae</taxon>
        <taxon>Yamadazyma</taxon>
    </lineage>
</organism>
<comment type="caution">
    <text evidence="1">The sequence shown here is derived from an EMBL/GenBank/DDBJ whole genome shotgun (WGS) entry which is preliminary data.</text>
</comment>
<sequence>MFRLLGKIPKVNFRLSKNKITRSLSYVPVKNSYKLGGLFLTSSIIIGSSAIWSTREPIDNDIQIRISVDEVMKHNTIDDCWIAINGLVFDVTRFLISHPGGAERIFKYAGKDASGAFSQIHSTEVLDKMVEHIECLGKLDGDFEIELTDEQKRIEENMKHRPDINLIYNLNDFEFVAKQVLPEITYYYFTTGASDQHSVQENSNAYNRVFFRPKVLQDIADPDLRTEMLGNKVELPIYVSGFAGSKFAHPLGEKNLQKVAYERNIIEMVPKHMGWPFHEFFSEVPKDQKMWYQLQFDTQEELDVVDKTLAKIEATGNVKGIFVNVDLADLGNREKDSKKRVEDAAAAAVLATVANNGKVNFPQRFTWNSIKHIQSLTDLPICLKGVQRGEDVVLAAMSGIKAVVLSNHGGRQLDFSRPPLEVLAEAKTMLKEKNLEDKIEIYIDGGIRRGSDILKALCLGAKGVGMGRPFLYAMASYGEDGVRRLFDILETEMINNMKLLGVDKIEDLNEDLIDISNLKFRGFNNTRLEYPRFSNNAGIETTRL</sequence>
<name>A0ACA9Y9B7_9ASCO</name>
<protein>
    <submittedName>
        <fullName evidence="1">Cytochrome b2, mitochondrial</fullName>
    </submittedName>
</protein>
<dbReference type="EMBL" id="CALSDN010000006">
    <property type="protein sequence ID" value="CAH6721349.1"/>
    <property type="molecule type" value="Genomic_DNA"/>
</dbReference>
<keyword evidence="2" id="KW-1185">Reference proteome</keyword>